<sequence length="173" mass="19475">MEQKSESVLEAIYEEETLQYDHLLDVEMIDAETLDRDFSQHHLVNESAKAGEYRRRNSRRRKSKKKNKKSGAAASNITDANRFLVDTCRHLKERKSYLVLNAVGVLGASTVSNLVKAVDAIQDCGGQLTADGKRFCSGGGILSHPAREPKAYKEIMAKGKEFETQFRQQNNNK</sequence>
<evidence type="ECO:0000313" key="1">
    <source>
        <dbReference type="EMBL" id="KAJ8638503.1"/>
    </source>
</evidence>
<reference evidence="1 2" key="1">
    <citation type="journal article" date="2022" name="Hortic Res">
        <title>A haplotype resolved chromosomal level avocado genome allows analysis of novel avocado genes.</title>
        <authorList>
            <person name="Nath O."/>
            <person name="Fletcher S.J."/>
            <person name="Hayward A."/>
            <person name="Shaw L.M."/>
            <person name="Masouleh A.K."/>
            <person name="Furtado A."/>
            <person name="Henry R.J."/>
            <person name="Mitter N."/>
        </authorList>
    </citation>
    <scope>NUCLEOTIDE SEQUENCE [LARGE SCALE GENOMIC DNA]</scope>
    <source>
        <strain evidence="2">cv. Hass</strain>
    </source>
</reference>
<dbReference type="Proteomes" id="UP001234297">
    <property type="component" value="Chromosome 3"/>
</dbReference>
<name>A0ACC2LZ74_PERAE</name>
<comment type="caution">
    <text evidence="1">The sequence shown here is derived from an EMBL/GenBank/DDBJ whole genome shotgun (WGS) entry which is preliminary data.</text>
</comment>
<gene>
    <name evidence="1" type="ORF">MRB53_012770</name>
</gene>
<proteinExistence type="predicted"/>
<dbReference type="EMBL" id="CM056811">
    <property type="protein sequence ID" value="KAJ8638503.1"/>
    <property type="molecule type" value="Genomic_DNA"/>
</dbReference>
<accession>A0ACC2LZ74</accession>
<organism evidence="1 2">
    <name type="scientific">Persea americana</name>
    <name type="common">Avocado</name>
    <dbReference type="NCBI Taxonomy" id="3435"/>
    <lineage>
        <taxon>Eukaryota</taxon>
        <taxon>Viridiplantae</taxon>
        <taxon>Streptophyta</taxon>
        <taxon>Embryophyta</taxon>
        <taxon>Tracheophyta</taxon>
        <taxon>Spermatophyta</taxon>
        <taxon>Magnoliopsida</taxon>
        <taxon>Magnoliidae</taxon>
        <taxon>Laurales</taxon>
        <taxon>Lauraceae</taxon>
        <taxon>Persea</taxon>
    </lineage>
</organism>
<evidence type="ECO:0000313" key="2">
    <source>
        <dbReference type="Proteomes" id="UP001234297"/>
    </source>
</evidence>
<protein>
    <submittedName>
        <fullName evidence="1">Uncharacterized protein</fullName>
    </submittedName>
</protein>
<keyword evidence="2" id="KW-1185">Reference proteome</keyword>